<comment type="subcellular location">
    <subcellularLocation>
        <location evidence="1">Cell membrane</location>
        <topology evidence="1">Multi-pass membrane protein</topology>
    </subcellularLocation>
</comment>
<dbReference type="RefSeq" id="WP_118095527.1">
    <property type="nucleotide sequence ID" value="NZ_QSIO01000001.1"/>
</dbReference>
<keyword evidence="2" id="KW-0813">Transport</keyword>
<sequence length="460" mass="50315">MLVKSYFKQWRAKLTRLSPARRIFLSFALVILMGSLLLSLPFVQQVSSTAGYIDHLFTAVSMVCVTGLFTQSVASTYNGWGQLICMLLIQIGGLGILTFIGLFFMEGRQKLSYKDRQTIRDSFSFSNNQSLARFVRSIFITTFTIEGLGALLLMTRFIPRFGWGHGIFNSIFVAVSAFCNAGFDNFGGDSMMSFQTDWLVNLTLSALIITGGLGFMVWFDLATKARNRSGRRTLRFHTKVVLWLTAAILLFGTVTSLLTEFNNPATIGSLPLGEKILVSFFQTVSMRTAGFASLDYTAVRPVTLFVYILQMFLGGAPGGTAGGMKITTFLVLILLARKELLGLPHTNLGKRTIAPDLVQRSLGTAVIFQLTFILGLFGLCLVTPDGQRFLYLVFEVVSALATVGVTANVTSTLNGAGLGIIMVLMFIGRIGPLTLMVSLNNYKAKKADALQYAKADIIIG</sequence>
<feature type="transmembrane region" description="Helical" evidence="8">
    <location>
        <begin position="21"/>
        <end position="40"/>
    </location>
</feature>
<organism evidence="9 10">
    <name type="scientific">Streptococcus parasanguinis</name>
    <dbReference type="NCBI Taxonomy" id="1318"/>
    <lineage>
        <taxon>Bacteria</taxon>
        <taxon>Bacillati</taxon>
        <taxon>Bacillota</taxon>
        <taxon>Bacilli</taxon>
        <taxon>Lactobacillales</taxon>
        <taxon>Streptococcaceae</taxon>
        <taxon>Streptococcus</taxon>
    </lineage>
</organism>
<evidence type="ECO:0000256" key="6">
    <source>
        <dbReference type="ARBA" id="ARBA00023065"/>
    </source>
</evidence>
<evidence type="ECO:0000256" key="3">
    <source>
        <dbReference type="ARBA" id="ARBA00022475"/>
    </source>
</evidence>
<evidence type="ECO:0000313" key="10">
    <source>
        <dbReference type="Proteomes" id="UP000285773"/>
    </source>
</evidence>
<dbReference type="EMBL" id="QSIO01000001">
    <property type="protein sequence ID" value="RHC96332.1"/>
    <property type="molecule type" value="Genomic_DNA"/>
</dbReference>
<feature type="transmembrane region" description="Helical" evidence="8">
    <location>
        <begin position="166"/>
        <end position="183"/>
    </location>
</feature>
<dbReference type="Pfam" id="PF02386">
    <property type="entry name" value="TrkH"/>
    <property type="match status" value="1"/>
</dbReference>
<gene>
    <name evidence="9" type="ORF">DW820_04195</name>
</gene>
<evidence type="ECO:0000256" key="5">
    <source>
        <dbReference type="ARBA" id="ARBA00022989"/>
    </source>
</evidence>
<dbReference type="GO" id="GO:0008324">
    <property type="term" value="F:monoatomic cation transmembrane transporter activity"/>
    <property type="evidence" value="ECO:0007669"/>
    <property type="project" value="InterPro"/>
</dbReference>
<keyword evidence="6" id="KW-0406">Ion transport</keyword>
<feature type="transmembrane region" description="Helical" evidence="8">
    <location>
        <begin position="134"/>
        <end position="154"/>
    </location>
</feature>
<dbReference type="PANTHER" id="PTHR32024">
    <property type="entry name" value="TRK SYSTEM POTASSIUM UPTAKE PROTEIN TRKG-RELATED"/>
    <property type="match status" value="1"/>
</dbReference>
<evidence type="ECO:0000256" key="2">
    <source>
        <dbReference type="ARBA" id="ARBA00022448"/>
    </source>
</evidence>
<feature type="transmembrane region" description="Helical" evidence="8">
    <location>
        <begin position="357"/>
        <end position="382"/>
    </location>
</feature>
<dbReference type="PANTHER" id="PTHR32024:SF1">
    <property type="entry name" value="KTR SYSTEM POTASSIUM UPTAKE PROTEIN B"/>
    <property type="match status" value="1"/>
</dbReference>
<dbReference type="Proteomes" id="UP000285773">
    <property type="component" value="Unassembled WGS sequence"/>
</dbReference>
<feature type="transmembrane region" description="Helical" evidence="8">
    <location>
        <begin position="416"/>
        <end position="437"/>
    </location>
</feature>
<feature type="transmembrane region" description="Helical" evidence="8">
    <location>
        <begin position="389"/>
        <end position="410"/>
    </location>
</feature>
<evidence type="ECO:0000256" key="1">
    <source>
        <dbReference type="ARBA" id="ARBA00004651"/>
    </source>
</evidence>
<protein>
    <submittedName>
        <fullName evidence="9">TrkH family potassium uptake protein</fullName>
    </submittedName>
</protein>
<keyword evidence="4 8" id="KW-0812">Transmembrane</keyword>
<feature type="transmembrane region" description="Helical" evidence="8">
    <location>
        <begin position="240"/>
        <end position="259"/>
    </location>
</feature>
<keyword evidence="7 8" id="KW-0472">Membrane</keyword>
<feature type="transmembrane region" description="Helical" evidence="8">
    <location>
        <begin position="198"/>
        <end position="219"/>
    </location>
</feature>
<evidence type="ECO:0000256" key="8">
    <source>
        <dbReference type="SAM" id="Phobius"/>
    </source>
</evidence>
<name>A0A414CN14_STRPA</name>
<feature type="transmembrane region" description="Helical" evidence="8">
    <location>
        <begin position="279"/>
        <end position="299"/>
    </location>
</feature>
<feature type="transmembrane region" description="Helical" evidence="8">
    <location>
        <begin position="83"/>
        <end position="105"/>
    </location>
</feature>
<dbReference type="AlphaFoldDB" id="A0A414CN14"/>
<keyword evidence="5 8" id="KW-1133">Transmembrane helix</keyword>
<proteinExistence type="predicted"/>
<comment type="caution">
    <text evidence="9">The sequence shown here is derived from an EMBL/GenBank/DDBJ whole genome shotgun (WGS) entry which is preliminary data.</text>
</comment>
<accession>A0A414CN14</accession>
<evidence type="ECO:0000256" key="4">
    <source>
        <dbReference type="ARBA" id="ARBA00022692"/>
    </source>
</evidence>
<evidence type="ECO:0000313" key="9">
    <source>
        <dbReference type="EMBL" id="RHC96332.1"/>
    </source>
</evidence>
<dbReference type="GO" id="GO:0030001">
    <property type="term" value="P:metal ion transport"/>
    <property type="evidence" value="ECO:0007669"/>
    <property type="project" value="UniProtKB-ARBA"/>
</dbReference>
<dbReference type="GO" id="GO:0005886">
    <property type="term" value="C:plasma membrane"/>
    <property type="evidence" value="ECO:0007669"/>
    <property type="project" value="UniProtKB-SubCell"/>
</dbReference>
<dbReference type="InterPro" id="IPR003445">
    <property type="entry name" value="Cat_transpt"/>
</dbReference>
<keyword evidence="3" id="KW-1003">Cell membrane</keyword>
<feature type="transmembrane region" description="Helical" evidence="8">
    <location>
        <begin position="311"/>
        <end position="337"/>
    </location>
</feature>
<reference evidence="9 10" key="1">
    <citation type="submission" date="2018-08" db="EMBL/GenBank/DDBJ databases">
        <title>A genome reference for cultivated species of the human gut microbiota.</title>
        <authorList>
            <person name="Zou Y."/>
            <person name="Xue W."/>
            <person name="Luo G."/>
        </authorList>
    </citation>
    <scope>NUCLEOTIDE SEQUENCE [LARGE SCALE GENOMIC DNA]</scope>
    <source>
        <strain evidence="9 10">AM33-3BH</strain>
    </source>
</reference>
<feature type="transmembrane region" description="Helical" evidence="8">
    <location>
        <begin position="52"/>
        <end position="71"/>
    </location>
</feature>
<evidence type="ECO:0000256" key="7">
    <source>
        <dbReference type="ARBA" id="ARBA00023136"/>
    </source>
</evidence>